<dbReference type="eggNOG" id="COG2144">
    <property type="taxonomic scope" value="Bacteria"/>
</dbReference>
<dbReference type="GO" id="GO:0009228">
    <property type="term" value="P:thiamine biosynthetic process"/>
    <property type="evidence" value="ECO:0007669"/>
    <property type="project" value="InterPro"/>
</dbReference>
<dbReference type="Pfam" id="PF00586">
    <property type="entry name" value="AIRS"/>
    <property type="match status" value="1"/>
</dbReference>
<dbReference type="InterPro" id="IPR016188">
    <property type="entry name" value="PurM-like_N"/>
</dbReference>
<dbReference type="InterPro" id="IPR023911">
    <property type="entry name" value="MSMEG_0567/sll0787_C"/>
</dbReference>
<dbReference type="InterPro" id="IPR000182">
    <property type="entry name" value="GNAT_dom"/>
</dbReference>
<dbReference type="Gene3D" id="3.90.650.10">
    <property type="entry name" value="PurM-like C-terminal domain"/>
    <property type="match status" value="1"/>
</dbReference>
<dbReference type="Gene3D" id="3.40.630.30">
    <property type="match status" value="1"/>
</dbReference>
<dbReference type="InterPro" id="IPR010918">
    <property type="entry name" value="PurM-like_C_dom"/>
</dbReference>
<protein>
    <submittedName>
        <fullName evidence="2">AIR synthase related protein</fullName>
    </submittedName>
</protein>
<evidence type="ECO:0000313" key="2">
    <source>
        <dbReference type="EMBL" id="ADP84878.1"/>
    </source>
</evidence>
<accession>E3IUR2</accession>
<sequence>MVGALLAGDPVAAGPVAPAGLSGRPGPVDTLAVWGDPGTLRRRPPYRIERAHDAATIAAYHRLRRAVFVDEQGLFADGPAGDLDETDEDPRTTVLVARAVGGPQEGQVIGGVRLGPTAAWPGPDIGWWQGGRLAVRAAARQRYAGVGGALVRAACAHAEAAGALRFDATVQQSRERFFGRLGWMTVGPTTVNGAPHALMRWPIHRVAMLAAITKAPLGALLGGLRPGGTGFVGDDGAPVPGTDMVAACDAILPAMVDRDPFWAGWCGVLVNLNDLAAMGAQPLGLLDAVAGPTESRVSRVLAGLRAASDAFAVPILGGHSQLGVASSLAVTAVGRAEEPIRAGAGLPGHVITVTADLAGGWRPGYTGRQWDSTSTRRTAELRGMLSLTVRHRPVAAKDVSMAGIVGTLGMLAESSGCSAEIDVARVPRPAGVPAGDWLTCFPGFAMVTADVPERPMPAMSQAVSACCGRLVPGSGVSLLWPDGLRTPVLGGHVTGMGPA</sequence>
<dbReference type="OrthoDB" id="9767928at2"/>
<dbReference type="InterPro" id="IPR036676">
    <property type="entry name" value="PurM-like_C_sf"/>
</dbReference>
<dbReference type="SUPFAM" id="SSF56042">
    <property type="entry name" value="PurM C-terminal domain-like"/>
    <property type="match status" value="1"/>
</dbReference>
<dbReference type="InterPro" id="IPR036921">
    <property type="entry name" value="PurM-like_N_sf"/>
</dbReference>
<dbReference type="PANTHER" id="PTHR30270">
    <property type="entry name" value="THIAMINE-MONOPHOSPHATE KINASE"/>
    <property type="match status" value="1"/>
</dbReference>
<name>E3IUR2_PSEI1</name>
<dbReference type="EMBL" id="CP002299">
    <property type="protein sequence ID" value="ADP84878.1"/>
    <property type="molecule type" value="Genomic_DNA"/>
</dbReference>
<dbReference type="PROSITE" id="PS51186">
    <property type="entry name" value="GNAT"/>
    <property type="match status" value="1"/>
</dbReference>
<dbReference type="SUPFAM" id="SSF55326">
    <property type="entry name" value="PurM N-terminal domain-like"/>
    <property type="match status" value="1"/>
</dbReference>
<keyword evidence="3" id="KW-1185">Reference proteome</keyword>
<dbReference type="InParanoid" id="E3IUR2"/>
<feature type="domain" description="N-acetyltransferase" evidence="1">
    <location>
        <begin position="46"/>
        <end position="204"/>
    </location>
</feature>
<proteinExistence type="predicted"/>
<dbReference type="InterPro" id="IPR016181">
    <property type="entry name" value="Acyl_CoA_acyltransferase"/>
</dbReference>
<dbReference type="NCBIfam" id="TIGR04045">
    <property type="entry name" value="MSMEG_0567_GNAT"/>
    <property type="match status" value="1"/>
</dbReference>
<evidence type="ECO:0000313" key="3">
    <source>
        <dbReference type="Proteomes" id="UP000002484"/>
    </source>
</evidence>
<dbReference type="NCBIfam" id="TIGR04050">
    <property type="entry name" value="MSMEG_0567_Cter"/>
    <property type="match status" value="1"/>
</dbReference>
<dbReference type="GO" id="GO:0016747">
    <property type="term" value="F:acyltransferase activity, transferring groups other than amino-acyl groups"/>
    <property type="evidence" value="ECO:0007669"/>
    <property type="project" value="InterPro"/>
</dbReference>
<dbReference type="GO" id="GO:0009030">
    <property type="term" value="F:thiamine-phosphate kinase activity"/>
    <property type="evidence" value="ECO:0007669"/>
    <property type="project" value="InterPro"/>
</dbReference>
<evidence type="ECO:0000259" key="1">
    <source>
        <dbReference type="PROSITE" id="PS51186"/>
    </source>
</evidence>
<dbReference type="Proteomes" id="UP000002484">
    <property type="component" value="Chromosome"/>
</dbReference>
<dbReference type="InterPro" id="IPR006283">
    <property type="entry name" value="ThiL-like"/>
</dbReference>
<dbReference type="PANTHER" id="PTHR30270:SF0">
    <property type="entry name" value="THIAMINE-MONOPHOSPHATE KINASE"/>
    <property type="match status" value="1"/>
</dbReference>
<reference evidence="2 3" key="1">
    <citation type="submission" date="2010-10" db="EMBL/GenBank/DDBJ databases">
        <title>Complete sequence of Frankia sp. EuI1c.</title>
        <authorList>
            <consortium name="US DOE Joint Genome Institute"/>
            <person name="Lucas S."/>
            <person name="Copeland A."/>
            <person name="Lapidus A."/>
            <person name="Cheng J.-F."/>
            <person name="Bruce D."/>
            <person name="Goodwin L."/>
            <person name="Pitluck S."/>
            <person name="Chertkov O."/>
            <person name="Detter J.C."/>
            <person name="Han C."/>
            <person name="Tapia R."/>
            <person name="Land M."/>
            <person name="Hauser L."/>
            <person name="Jeffries C."/>
            <person name="Kyrpides N."/>
            <person name="Ivanova N."/>
            <person name="Mikhailova N."/>
            <person name="Beauchemin N."/>
            <person name="Sen A."/>
            <person name="Sur S.A."/>
            <person name="Gtari M."/>
            <person name="Wall L."/>
            <person name="Tisa L."/>
            <person name="Woyke T."/>
        </authorList>
    </citation>
    <scope>NUCLEOTIDE SEQUENCE [LARGE SCALE GENOMIC DNA]</scope>
    <source>
        <strain evidence="3">DSM 45817 / CECT 9037 / EuI1c</strain>
    </source>
</reference>
<organism evidence="2 3">
    <name type="scientific">Pseudofrankia inefficax (strain DSM 45817 / CECT 9037 / DDB 130130 / EuI1c)</name>
    <name type="common">Frankia inefficax</name>
    <dbReference type="NCBI Taxonomy" id="298654"/>
    <lineage>
        <taxon>Bacteria</taxon>
        <taxon>Bacillati</taxon>
        <taxon>Actinomycetota</taxon>
        <taxon>Actinomycetes</taxon>
        <taxon>Frankiales</taxon>
        <taxon>Frankiaceae</taxon>
        <taxon>Pseudofrankia</taxon>
    </lineage>
</organism>
<gene>
    <name evidence="2" type="ordered locus">FraEuI1c_6910</name>
</gene>
<dbReference type="InterPro" id="IPR024035">
    <property type="entry name" value="MSMEG_0567_GNAT"/>
</dbReference>
<dbReference type="Gene3D" id="3.30.1330.10">
    <property type="entry name" value="PurM-like, N-terminal domain"/>
    <property type="match status" value="1"/>
</dbReference>
<dbReference type="SUPFAM" id="SSF55729">
    <property type="entry name" value="Acyl-CoA N-acyltransferases (Nat)"/>
    <property type="match status" value="1"/>
</dbReference>
<dbReference type="AlphaFoldDB" id="E3IUR2"/>
<dbReference type="eggNOG" id="COG3153">
    <property type="taxonomic scope" value="Bacteria"/>
</dbReference>
<dbReference type="STRING" id="298654.FraEuI1c_6910"/>
<dbReference type="HOGENOM" id="CLU_581079_0_0_11"/>
<dbReference type="Pfam" id="PF02769">
    <property type="entry name" value="AIRS_C"/>
    <property type="match status" value="1"/>
</dbReference>
<dbReference type="KEGG" id="fri:FraEuI1c_6910"/>